<accession>A0A2P5CBU1</accession>
<evidence type="ECO:0000256" key="2">
    <source>
        <dbReference type="ARBA" id="ARBA00022737"/>
    </source>
</evidence>
<dbReference type="PANTHER" id="PTHR16083">
    <property type="entry name" value="LEUCINE RICH REPEAT CONTAINING PROTEIN"/>
    <property type="match status" value="1"/>
</dbReference>
<keyword evidence="5" id="KW-1185">Reference proteome</keyword>
<dbReference type="Proteomes" id="UP000237105">
    <property type="component" value="Unassembled WGS sequence"/>
</dbReference>
<feature type="domain" description="C-JID" evidence="3">
    <location>
        <begin position="117"/>
        <end position="238"/>
    </location>
</feature>
<reference evidence="5" key="1">
    <citation type="submission" date="2016-06" db="EMBL/GenBank/DDBJ databases">
        <title>Parallel loss of symbiosis genes in relatives of nitrogen-fixing non-legume Parasponia.</title>
        <authorList>
            <person name="Van Velzen R."/>
            <person name="Holmer R."/>
            <person name="Bu F."/>
            <person name="Rutten L."/>
            <person name="Van Zeijl A."/>
            <person name="Liu W."/>
            <person name="Santuari L."/>
            <person name="Cao Q."/>
            <person name="Sharma T."/>
            <person name="Shen D."/>
            <person name="Roswanjaya Y."/>
            <person name="Wardhani T."/>
            <person name="Kalhor M.S."/>
            <person name="Jansen J."/>
            <person name="Van den Hoogen J."/>
            <person name="Gungor B."/>
            <person name="Hartog M."/>
            <person name="Hontelez J."/>
            <person name="Verver J."/>
            <person name="Yang W.-C."/>
            <person name="Schijlen E."/>
            <person name="Repin R."/>
            <person name="Schilthuizen M."/>
            <person name="Schranz E."/>
            <person name="Heidstra R."/>
            <person name="Miyata K."/>
            <person name="Fedorova E."/>
            <person name="Kohlen W."/>
            <person name="Bisseling T."/>
            <person name="Smit S."/>
            <person name="Geurts R."/>
        </authorList>
    </citation>
    <scope>NUCLEOTIDE SEQUENCE [LARGE SCALE GENOMIC DNA]</scope>
    <source>
        <strain evidence="5">cv. WU1-14</strain>
    </source>
</reference>
<comment type="caution">
    <text evidence="4">The sequence shown here is derived from an EMBL/GenBank/DDBJ whole genome shotgun (WGS) entry which is preliminary data.</text>
</comment>
<dbReference type="Gene3D" id="3.80.10.10">
    <property type="entry name" value="Ribonuclease Inhibitor"/>
    <property type="match status" value="1"/>
</dbReference>
<evidence type="ECO:0000313" key="5">
    <source>
        <dbReference type="Proteomes" id="UP000237105"/>
    </source>
</evidence>
<evidence type="ECO:0000259" key="3">
    <source>
        <dbReference type="Pfam" id="PF20160"/>
    </source>
</evidence>
<evidence type="ECO:0000256" key="1">
    <source>
        <dbReference type="ARBA" id="ARBA00022614"/>
    </source>
</evidence>
<dbReference type="STRING" id="3476.A0A2P5CBU1"/>
<dbReference type="AlphaFoldDB" id="A0A2P5CBU1"/>
<dbReference type="InterPro" id="IPR032675">
    <property type="entry name" value="LRR_dom_sf"/>
</dbReference>
<dbReference type="InterPro" id="IPR045344">
    <property type="entry name" value="C-JID"/>
</dbReference>
<proteinExistence type="predicted"/>
<name>A0A2P5CBU1_PARAD</name>
<dbReference type="EMBL" id="JXTB01000148">
    <property type="protein sequence ID" value="PON58530.1"/>
    <property type="molecule type" value="Genomic_DNA"/>
</dbReference>
<dbReference type="SUPFAM" id="SSF52058">
    <property type="entry name" value="L domain-like"/>
    <property type="match status" value="1"/>
</dbReference>
<dbReference type="PANTHER" id="PTHR16083:SF25">
    <property type="entry name" value="C-JID DOMAIN-CONTAINING PROTEIN"/>
    <property type="match status" value="1"/>
</dbReference>
<keyword evidence="2" id="KW-0677">Repeat</keyword>
<dbReference type="OrthoDB" id="1166699at2759"/>
<keyword evidence="1" id="KW-0433">Leucine-rich repeat</keyword>
<gene>
    <name evidence="4" type="ORF">PanWU01x14_165610</name>
</gene>
<dbReference type="Pfam" id="PF20160">
    <property type="entry name" value="C-JID"/>
    <property type="match status" value="1"/>
</dbReference>
<evidence type="ECO:0000313" key="4">
    <source>
        <dbReference type="EMBL" id="PON58530.1"/>
    </source>
</evidence>
<organism evidence="4 5">
    <name type="scientific">Parasponia andersonii</name>
    <name type="common">Sponia andersonii</name>
    <dbReference type="NCBI Taxonomy" id="3476"/>
    <lineage>
        <taxon>Eukaryota</taxon>
        <taxon>Viridiplantae</taxon>
        <taxon>Streptophyta</taxon>
        <taxon>Embryophyta</taxon>
        <taxon>Tracheophyta</taxon>
        <taxon>Spermatophyta</taxon>
        <taxon>Magnoliopsida</taxon>
        <taxon>eudicotyledons</taxon>
        <taxon>Gunneridae</taxon>
        <taxon>Pentapetalae</taxon>
        <taxon>rosids</taxon>
        <taxon>fabids</taxon>
        <taxon>Rosales</taxon>
        <taxon>Cannabaceae</taxon>
        <taxon>Parasponia</taxon>
    </lineage>
</organism>
<sequence length="279" mass="31853">MSNCSTLELPDWFGCLSSLKILDLRGNNFDKIPKSIKKISGLTELQISNCENLRSLQELPLSIGFLDASGCKSLETVSNSKSNLAQGQWNEYHVTFHKEFLFGDCSNLDENALSICCPGNEIPRWFSDQSEKSSLTVKLTPDWHQHFIGFALGAIVAFEDSSFKGDFWEFELKNRFTTLESDHVFMWYEYEDYHHDYLDAVEVYFDFLLKQFDQDGDPINSSNVKFKKCGVHLLSVEDAEGFGINSNPCPFEELDDIVDETIDPDTDEPHPKRTKLSNL</sequence>
<protein>
    <submittedName>
        <fullName evidence="4">LRR domain containing protein</fullName>
    </submittedName>
</protein>